<gene>
    <name evidence="2" type="primary">UTP23</name>
    <name evidence="2" type="ORF">T03_7899</name>
</gene>
<keyword evidence="1" id="KW-0732">Signal</keyword>
<evidence type="ECO:0000256" key="1">
    <source>
        <dbReference type="SAM" id="SignalP"/>
    </source>
</evidence>
<dbReference type="Proteomes" id="UP000054653">
    <property type="component" value="Unassembled WGS sequence"/>
</dbReference>
<accession>A0A0V1CNQ9</accession>
<keyword evidence="3" id="KW-1185">Reference proteome</keyword>
<reference evidence="2 3" key="1">
    <citation type="submission" date="2015-01" db="EMBL/GenBank/DDBJ databases">
        <title>Evolution of Trichinella species and genotypes.</title>
        <authorList>
            <person name="Korhonen P.K."/>
            <person name="Edoardo P."/>
            <person name="Giuseppe L.R."/>
            <person name="Gasser R.B."/>
        </authorList>
    </citation>
    <scope>NUCLEOTIDE SEQUENCE [LARGE SCALE GENOMIC DNA]</scope>
    <source>
        <strain evidence="2">ISS120</strain>
    </source>
</reference>
<name>A0A0V1CNQ9_TRIBR</name>
<organism evidence="2 3">
    <name type="scientific">Trichinella britovi</name>
    <name type="common">Parasitic roundworm</name>
    <dbReference type="NCBI Taxonomy" id="45882"/>
    <lineage>
        <taxon>Eukaryota</taxon>
        <taxon>Metazoa</taxon>
        <taxon>Ecdysozoa</taxon>
        <taxon>Nematoda</taxon>
        <taxon>Enoplea</taxon>
        <taxon>Dorylaimia</taxon>
        <taxon>Trichinellida</taxon>
        <taxon>Trichinellidae</taxon>
        <taxon>Trichinella</taxon>
    </lineage>
</organism>
<protein>
    <submittedName>
        <fullName evidence="2">rRNA-processing protein UTP23-like protein</fullName>
    </submittedName>
</protein>
<dbReference type="PANTHER" id="PTHR12416">
    <property type="entry name" value="RRNA-PROCESSING PROTEIN UTP23 HOMOLOG"/>
    <property type="match status" value="1"/>
</dbReference>
<feature type="chain" id="PRO_5006876030" evidence="1">
    <location>
        <begin position="26"/>
        <end position="113"/>
    </location>
</feature>
<evidence type="ECO:0000313" key="2">
    <source>
        <dbReference type="EMBL" id="KRY50912.1"/>
    </source>
</evidence>
<dbReference type="AlphaFoldDB" id="A0A0V1CNQ9"/>
<evidence type="ECO:0000313" key="3">
    <source>
        <dbReference type="Proteomes" id="UP000054653"/>
    </source>
</evidence>
<feature type="signal peptide" evidence="1">
    <location>
        <begin position="1"/>
        <end position="25"/>
    </location>
</feature>
<proteinExistence type="predicted"/>
<dbReference type="Gene3D" id="3.40.50.1010">
    <property type="entry name" value="5'-nuclease"/>
    <property type="match status" value="1"/>
</dbReference>
<dbReference type="EMBL" id="JYDI01000138">
    <property type="protein sequence ID" value="KRY50912.1"/>
    <property type="molecule type" value="Genomic_DNA"/>
</dbReference>
<comment type="caution">
    <text evidence="2">The sequence shown here is derived from an EMBL/GenBank/DDBJ whole genome shotgun (WGS) entry which is preliminary data.</text>
</comment>
<sequence length="113" mass="13202">MGLQIAFFHAVQVFALILRLGGCKREEFYHLLSTYLHVRINVLPMADVFPNMLRISGRANQNYQDHTVKMKIRRYKKAQRVLSFLKHNFSFVAPYRIVVDGTFCQAALENKIQ</sequence>